<feature type="region of interest" description="Disordered" evidence="1">
    <location>
        <begin position="171"/>
        <end position="337"/>
    </location>
</feature>
<evidence type="ECO:0000313" key="3">
    <source>
        <dbReference type="EMBL" id="KJA26665.1"/>
    </source>
</evidence>
<proteinExistence type="predicted"/>
<evidence type="ECO:0000256" key="1">
    <source>
        <dbReference type="SAM" id="MobiDB-lite"/>
    </source>
</evidence>
<feature type="compositionally biased region" description="Low complexity" evidence="1">
    <location>
        <begin position="221"/>
        <end position="233"/>
    </location>
</feature>
<feature type="compositionally biased region" description="Low complexity" evidence="1">
    <location>
        <begin position="182"/>
        <end position="193"/>
    </location>
</feature>
<name>A0A0D2Q545_HYPSF</name>
<feature type="compositionally biased region" description="Polar residues" evidence="1">
    <location>
        <begin position="194"/>
        <end position="213"/>
    </location>
</feature>
<feature type="transmembrane region" description="Helical" evidence="2">
    <location>
        <begin position="48"/>
        <end position="70"/>
    </location>
</feature>
<dbReference type="STRING" id="945553.A0A0D2Q545"/>
<keyword evidence="2" id="KW-0812">Transmembrane</keyword>
<gene>
    <name evidence="3" type="ORF">HYPSUDRAFT_198919</name>
</gene>
<protein>
    <submittedName>
        <fullName evidence="3">Uncharacterized protein</fullName>
    </submittedName>
</protein>
<feature type="compositionally biased region" description="Polar residues" evidence="1">
    <location>
        <begin position="248"/>
        <end position="277"/>
    </location>
</feature>
<dbReference type="OrthoDB" id="3194625at2759"/>
<organism evidence="3 4">
    <name type="scientific">Hypholoma sublateritium (strain FD-334 SS-4)</name>
    <dbReference type="NCBI Taxonomy" id="945553"/>
    <lineage>
        <taxon>Eukaryota</taxon>
        <taxon>Fungi</taxon>
        <taxon>Dikarya</taxon>
        <taxon>Basidiomycota</taxon>
        <taxon>Agaricomycotina</taxon>
        <taxon>Agaricomycetes</taxon>
        <taxon>Agaricomycetidae</taxon>
        <taxon>Agaricales</taxon>
        <taxon>Agaricineae</taxon>
        <taxon>Strophariaceae</taxon>
        <taxon>Hypholoma</taxon>
    </lineage>
</organism>
<accession>A0A0D2Q545</accession>
<evidence type="ECO:0000256" key="2">
    <source>
        <dbReference type="SAM" id="Phobius"/>
    </source>
</evidence>
<keyword evidence="2" id="KW-0472">Membrane</keyword>
<sequence>MEVQHIERQVSDIPTNLSDISSAIFTSQLPTSLVTSSPTKLDSHRTTIIAAATSALFVLIILTLAGIFAYRKHTLRKTKADLQIRREGHGLLDGEEFDDDVIPPQMRQVNAQRHSFARSNSPTPSLLKSRITDTGSIFREEVWPPPGFVDPISKNNSQVDLSKIVDDVMGASSSRHPDRYPSDSTDLSDLSTSRTIASTTPLSHWRRSTSSLGNDDPFGVSSSQSSFYPPSSYRLPPGASPPTHPGLITSSASLSYPDISSESPSFQVSMSDSTVGPSMSASSSASIHGSTLPALVPPLRPLSGTVPKKSSPLARALTQDQNLFSGVLPKPRESFDR</sequence>
<reference evidence="4" key="1">
    <citation type="submission" date="2014-04" db="EMBL/GenBank/DDBJ databases">
        <title>Evolutionary Origins and Diversification of the Mycorrhizal Mutualists.</title>
        <authorList>
            <consortium name="DOE Joint Genome Institute"/>
            <consortium name="Mycorrhizal Genomics Consortium"/>
            <person name="Kohler A."/>
            <person name="Kuo A."/>
            <person name="Nagy L.G."/>
            <person name="Floudas D."/>
            <person name="Copeland A."/>
            <person name="Barry K.W."/>
            <person name="Cichocki N."/>
            <person name="Veneault-Fourrey C."/>
            <person name="LaButti K."/>
            <person name="Lindquist E.A."/>
            <person name="Lipzen A."/>
            <person name="Lundell T."/>
            <person name="Morin E."/>
            <person name="Murat C."/>
            <person name="Riley R."/>
            <person name="Ohm R."/>
            <person name="Sun H."/>
            <person name="Tunlid A."/>
            <person name="Henrissat B."/>
            <person name="Grigoriev I.V."/>
            <person name="Hibbett D.S."/>
            <person name="Martin F."/>
        </authorList>
    </citation>
    <scope>NUCLEOTIDE SEQUENCE [LARGE SCALE GENOMIC DNA]</scope>
    <source>
        <strain evidence="4">FD-334 SS-4</strain>
    </source>
</reference>
<keyword evidence="4" id="KW-1185">Reference proteome</keyword>
<dbReference type="AlphaFoldDB" id="A0A0D2Q545"/>
<dbReference type="Proteomes" id="UP000054270">
    <property type="component" value="Unassembled WGS sequence"/>
</dbReference>
<evidence type="ECO:0000313" key="4">
    <source>
        <dbReference type="Proteomes" id="UP000054270"/>
    </source>
</evidence>
<keyword evidence="2" id="KW-1133">Transmembrane helix</keyword>
<dbReference type="EMBL" id="KN817527">
    <property type="protein sequence ID" value="KJA26665.1"/>
    <property type="molecule type" value="Genomic_DNA"/>
</dbReference>